<dbReference type="PANTHER" id="PTHR10642">
    <property type="entry name" value="RIBONUCLEASE H1"/>
    <property type="match status" value="1"/>
</dbReference>
<dbReference type="SUPFAM" id="SSF53098">
    <property type="entry name" value="Ribonuclease H-like"/>
    <property type="match status" value="1"/>
</dbReference>
<comment type="catalytic activity">
    <reaction evidence="1">
        <text>Endonucleolytic cleavage to 5'-phosphomonoester.</text>
        <dbReference type="EC" id="3.1.26.4"/>
    </reaction>
</comment>
<evidence type="ECO:0000256" key="1">
    <source>
        <dbReference type="ARBA" id="ARBA00000077"/>
    </source>
</evidence>
<dbReference type="InterPro" id="IPR050092">
    <property type="entry name" value="RNase_H"/>
</dbReference>
<protein>
    <recommendedName>
        <fullName evidence="3">ribonuclease H</fullName>
        <ecNumber evidence="3">3.1.26.4</ecNumber>
    </recommendedName>
</protein>
<dbReference type="InterPro" id="IPR012337">
    <property type="entry name" value="RNaseH-like_sf"/>
</dbReference>
<dbReference type="GO" id="GO:0003676">
    <property type="term" value="F:nucleic acid binding"/>
    <property type="evidence" value="ECO:0007669"/>
    <property type="project" value="InterPro"/>
</dbReference>
<evidence type="ECO:0000313" key="11">
    <source>
        <dbReference type="Proteomes" id="UP000308652"/>
    </source>
</evidence>
<comment type="similarity">
    <text evidence="2">Belongs to the RNase H family.</text>
</comment>
<dbReference type="CDD" id="cd13934">
    <property type="entry name" value="RNase_H_Dikarya_like"/>
    <property type="match status" value="1"/>
</dbReference>
<dbReference type="AlphaFoldDB" id="A0A5C3M3B8"/>
<gene>
    <name evidence="10" type="ORF">BDQ12DRAFT_723027</name>
</gene>
<dbReference type="GO" id="GO:0004523">
    <property type="term" value="F:RNA-DNA hybrid ribonuclease activity"/>
    <property type="evidence" value="ECO:0007669"/>
    <property type="project" value="UniProtKB-EC"/>
</dbReference>
<organism evidence="10 11">
    <name type="scientific">Crucibulum laeve</name>
    <dbReference type="NCBI Taxonomy" id="68775"/>
    <lineage>
        <taxon>Eukaryota</taxon>
        <taxon>Fungi</taxon>
        <taxon>Dikarya</taxon>
        <taxon>Basidiomycota</taxon>
        <taxon>Agaricomycotina</taxon>
        <taxon>Agaricomycetes</taxon>
        <taxon>Agaricomycetidae</taxon>
        <taxon>Agaricales</taxon>
        <taxon>Agaricineae</taxon>
        <taxon>Nidulariaceae</taxon>
        <taxon>Crucibulum</taxon>
    </lineage>
</organism>
<dbReference type="Gene3D" id="3.30.420.10">
    <property type="entry name" value="Ribonuclease H-like superfamily/Ribonuclease H"/>
    <property type="match status" value="1"/>
</dbReference>
<evidence type="ECO:0000256" key="5">
    <source>
        <dbReference type="ARBA" id="ARBA00022723"/>
    </source>
</evidence>
<sequence>MAGLAIADEFHYPDPSELPSRRQLANRRRAGTRAQETKYPSLPPITSFQRQIGRPIKFTPGCREFPAPRDQDPLTLFKPMINANTIPELRYIHIDRDGKPSVLIFADGAALDNGRDTVRAGCGMMVVPLSDGLSFPLERVSDEPLTSNRAELRAAVEALRLRVWTGEGFKKIVIGTDSEYMVKGVNEWYPKWQQNGWKTNNGTHVKNKDLWEMLITEIEKWEKVGVPVQFYLMKRRFNKADAAAKEAALIKDVPASFCQVIYLPDVNAHAHIDQYEF</sequence>
<reference evidence="10 11" key="1">
    <citation type="journal article" date="2019" name="Nat. Ecol. Evol.">
        <title>Megaphylogeny resolves global patterns of mushroom evolution.</title>
        <authorList>
            <person name="Varga T."/>
            <person name="Krizsan K."/>
            <person name="Foldi C."/>
            <person name="Dima B."/>
            <person name="Sanchez-Garcia M."/>
            <person name="Sanchez-Ramirez S."/>
            <person name="Szollosi G.J."/>
            <person name="Szarkandi J.G."/>
            <person name="Papp V."/>
            <person name="Albert L."/>
            <person name="Andreopoulos W."/>
            <person name="Angelini C."/>
            <person name="Antonin V."/>
            <person name="Barry K.W."/>
            <person name="Bougher N.L."/>
            <person name="Buchanan P."/>
            <person name="Buyck B."/>
            <person name="Bense V."/>
            <person name="Catcheside P."/>
            <person name="Chovatia M."/>
            <person name="Cooper J."/>
            <person name="Damon W."/>
            <person name="Desjardin D."/>
            <person name="Finy P."/>
            <person name="Geml J."/>
            <person name="Haridas S."/>
            <person name="Hughes K."/>
            <person name="Justo A."/>
            <person name="Karasinski D."/>
            <person name="Kautmanova I."/>
            <person name="Kiss B."/>
            <person name="Kocsube S."/>
            <person name="Kotiranta H."/>
            <person name="LaButti K.M."/>
            <person name="Lechner B.E."/>
            <person name="Liimatainen K."/>
            <person name="Lipzen A."/>
            <person name="Lukacs Z."/>
            <person name="Mihaltcheva S."/>
            <person name="Morgado L.N."/>
            <person name="Niskanen T."/>
            <person name="Noordeloos M.E."/>
            <person name="Ohm R.A."/>
            <person name="Ortiz-Santana B."/>
            <person name="Ovrebo C."/>
            <person name="Racz N."/>
            <person name="Riley R."/>
            <person name="Savchenko A."/>
            <person name="Shiryaev A."/>
            <person name="Soop K."/>
            <person name="Spirin V."/>
            <person name="Szebenyi C."/>
            <person name="Tomsovsky M."/>
            <person name="Tulloss R.E."/>
            <person name="Uehling J."/>
            <person name="Grigoriev I.V."/>
            <person name="Vagvolgyi C."/>
            <person name="Papp T."/>
            <person name="Martin F.M."/>
            <person name="Miettinen O."/>
            <person name="Hibbett D.S."/>
            <person name="Nagy L.G."/>
        </authorList>
    </citation>
    <scope>NUCLEOTIDE SEQUENCE [LARGE SCALE GENOMIC DNA]</scope>
    <source>
        <strain evidence="10 11">CBS 166.37</strain>
    </source>
</reference>
<dbReference type="EMBL" id="ML213602">
    <property type="protein sequence ID" value="TFK38678.1"/>
    <property type="molecule type" value="Genomic_DNA"/>
</dbReference>
<dbReference type="PANTHER" id="PTHR10642:SF26">
    <property type="entry name" value="RIBONUCLEASE H1"/>
    <property type="match status" value="1"/>
</dbReference>
<keyword evidence="5" id="KW-0479">Metal-binding</keyword>
<dbReference type="PROSITE" id="PS50879">
    <property type="entry name" value="RNASE_H_1"/>
    <property type="match status" value="1"/>
</dbReference>
<dbReference type="OrthoDB" id="407198at2759"/>
<evidence type="ECO:0000256" key="3">
    <source>
        <dbReference type="ARBA" id="ARBA00012180"/>
    </source>
</evidence>
<evidence type="ECO:0000256" key="4">
    <source>
        <dbReference type="ARBA" id="ARBA00022722"/>
    </source>
</evidence>
<feature type="domain" description="RNase H type-1" evidence="9">
    <location>
        <begin position="98"/>
        <end position="249"/>
    </location>
</feature>
<keyword evidence="6" id="KW-0255">Endonuclease</keyword>
<evidence type="ECO:0000313" key="10">
    <source>
        <dbReference type="EMBL" id="TFK38678.1"/>
    </source>
</evidence>
<evidence type="ECO:0000256" key="6">
    <source>
        <dbReference type="ARBA" id="ARBA00022759"/>
    </source>
</evidence>
<dbReference type="Proteomes" id="UP000308652">
    <property type="component" value="Unassembled WGS sequence"/>
</dbReference>
<dbReference type="Pfam" id="PF00075">
    <property type="entry name" value="RNase_H"/>
    <property type="match status" value="1"/>
</dbReference>
<proteinExistence type="inferred from homology"/>
<keyword evidence="7" id="KW-0378">Hydrolase</keyword>
<keyword evidence="4" id="KW-0540">Nuclease</keyword>
<name>A0A5C3M3B8_9AGAR</name>
<dbReference type="GO" id="GO:0043137">
    <property type="term" value="P:DNA replication, removal of RNA primer"/>
    <property type="evidence" value="ECO:0007669"/>
    <property type="project" value="TreeGrafter"/>
</dbReference>
<evidence type="ECO:0000256" key="2">
    <source>
        <dbReference type="ARBA" id="ARBA00005300"/>
    </source>
</evidence>
<dbReference type="InterPro" id="IPR036397">
    <property type="entry name" value="RNaseH_sf"/>
</dbReference>
<evidence type="ECO:0000256" key="8">
    <source>
        <dbReference type="SAM" id="MobiDB-lite"/>
    </source>
</evidence>
<dbReference type="InterPro" id="IPR002156">
    <property type="entry name" value="RNaseH_domain"/>
</dbReference>
<evidence type="ECO:0000256" key="7">
    <source>
        <dbReference type="ARBA" id="ARBA00022801"/>
    </source>
</evidence>
<evidence type="ECO:0000259" key="9">
    <source>
        <dbReference type="PROSITE" id="PS50879"/>
    </source>
</evidence>
<keyword evidence="11" id="KW-1185">Reference proteome</keyword>
<dbReference type="GO" id="GO:0046872">
    <property type="term" value="F:metal ion binding"/>
    <property type="evidence" value="ECO:0007669"/>
    <property type="project" value="UniProtKB-KW"/>
</dbReference>
<dbReference type="STRING" id="68775.A0A5C3M3B8"/>
<dbReference type="EC" id="3.1.26.4" evidence="3"/>
<feature type="region of interest" description="Disordered" evidence="8">
    <location>
        <begin position="12"/>
        <end position="46"/>
    </location>
</feature>
<accession>A0A5C3M3B8</accession>